<name>A0ABP8MK86_9BACT</name>
<protein>
    <submittedName>
        <fullName evidence="13">TonB-dependent receptor</fullName>
    </submittedName>
</protein>
<dbReference type="Pfam" id="PF07715">
    <property type="entry name" value="Plug"/>
    <property type="match status" value="1"/>
</dbReference>
<evidence type="ECO:0000256" key="3">
    <source>
        <dbReference type="ARBA" id="ARBA00022452"/>
    </source>
</evidence>
<feature type="signal peptide" evidence="10">
    <location>
        <begin position="1"/>
        <end position="24"/>
    </location>
</feature>
<keyword evidence="7 8" id="KW-0998">Cell outer membrane</keyword>
<feature type="domain" description="TonB-dependent receptor plug" evidence="12">
    <location>
        <begin position="147"/>
        <end position="253"/>
    </location>
</feature>
<dbReference type="Pfam" id="PF13715">
    <property type="entry name" value="CarbopepD_reg_2"/>
    <property type="match status" value="1"/>
</dbReference>
<feature type="chain" id="PRO_5046493765" evidence="10">
    <location>
        <begin position="25"/>
        <end position="1016"/>
    </location>
</feature>
<keyword evidence="3 8" id="KW-1134">Transmembrane beta strand</keyword>
<keyword evidence="10" id="KW-0732">Signal</keyword>
<dbReference type="Gene3D" id="2.60.40.1120">
    <property type="entry name" value="Carboxypeptidase-like, regulatory domain"/>
    <property type="match status" value="1"/>
</dbReference>
<evidence type="ECO:0000256" key="5">
    <source>
        <dbReference type="ARBA" id="ARBA00023077"/>
    </source>
</evidence>
<comment type="similarity">
    <text evidence="8 9">Belongs to the TonB-dependent receptor family.</text>
</comment>
<keyword evidence="2 8" id="KW-0813">Transport</keyword>
<dbReference type="InterPro" id="IPR037066">
    <property type="entry name" value="Plug_dom_sf"/>
</dbReference>
<evidence type="ECO:0000256" key="8">
    <source>
        <dbReference type="PROSITE-ProRule" id="PRU01360"/>
    </source>
</evidence>
<comment type="subcellular location">
    <subcellularLocation>
        <location evidence="1 8">Cell outer membrane</location>
        <topology evidence="1 8">Multi-pass membrane protein</topology>
    </subcellularLocation>
</comment>
<evidence type="ECO:0000259" key="11">
    <source>
        <dbReference type="Pfam" id="PF00593"/>
    </source>
</evidence>
<dbReference type="InterPro" id="IPR023997">
    <property type="entry name" value="TonB-dep_OMP_SusC/RagA_CS"/>
</dbReference>
<dbReference type="Proteomes" id="UP001501175">
    <property type="component" value="Unassembled WGS sequence"/>
</dbReference>
<evidence type="ECO:0000313" key="14">
    <source>
        <dbReference type="Proteomes" id="UP001501175"/>
    </source>
</evidence>
<dbReference type="Pfam" id="PF00593">
    <property type="entry name" value="TonB_dep_Rec_b-barrel"/>
    <property type="match status" value="1"/>
</dbReference>
<organism evidence="13 14">
    <name type="scientific">Nibrella saemangeumensis</name>
    <dbReference type="NCBI Taxonomy" id="1084526"/>
    <lineage>
        <taxon>Bacteria</taxon>
        <taxon>Pseudomonadati</taxon>
        <taxon>Bacteroidota</taxon>
        <taxon>Cytophagia</taxon>
        <taxon>Cytophagales</taxon>
        <taxon>Spirosomataceae</taxon>
        <taxon>Nibrella</taxon>
    </lineage>
</organism>
<evidence type="ECO:0000256" key="6">
    <source>
        <dbReference type="ARBA" id="ARBA00023136"/>
    </source>
</evidence>
<evidence type="ECO:0000256" key="10">
    <source>
        <dbReference type="SAM" id="SignalP"/>
    </source>
</evidence>
<dbReference type="InterPro" id="IPR012910">
    <property type="entry name" value="Plug_dom"/>
</dbReference>
<accession>A0ABP8MK86</accession>
<dbReference type="EMBL" id="BAABHD010000012">
    <property type="protein sequence ID" value="GAA4450999.1"/>
    <property type="molecule type" value="Genomic_DNA"/>
</dbReference>
<dbReference type="InterPro" id="IPR039426">
    <property type="entry name" value="TonB-dep_rcpt-like"/>
</dbReference>
<dbReference type="SUPFAM" id="SSF56935">
    <property type="entry name" value="Porins"/>
    <property type="match status" value="1"/>
</dbReference>
<evidence type="ECO:0000256" key="1">
    <source>
        <dbReference type="ARBA" id="ARBA00004571"/>
    </source>
</evidence>
<reference evidence="14" key="1">
    <citation type="journal article" date="2019" name="Int. J. Syst. Evol. Microbiol.">
        <title>The Global Catalogue of Microorganisms (GCM) 10K type strain sequencing project: providing services to taxonomists for standard genome sequencing and annotation.</title>
        <authorList>
            <consortium name="The Broad Institute Genomics Platform"/>
            <consortium name="The Broad Institute Genome Sequencing Center for Infectious Disease"/>
            <person name="Wu L."/>
            <person name="Ma J."/>
        </authorList>
    </citation>
    <scope>NUCLEOTIDE SEQUENCE [LARGE SCALE GENOMIC DNA]</scope>
    <source>
        <strain evidence="14">JCM 17927</strain>
    </source>
</reference>
<feature type="domain" description="TonB-dependent receptor-like beta-barrel" evidence="11">
    <location>
        <begin position="428"/>
        <end position="975"/>
    </location>
</feature>
<evidence type="ECO:0000256" key="4">
    <source>
        <dbReference type="ARBA" id="ARBA00022692"/>
    </source>
</evidence>
<evidence type="ECO:0000313" key="13">
    <source>
        <dbReference type="EMBL" id="GAA4450999.1"/>
    </source>
</evidence>
<dbReference type="SUPFAM" id="SSF49464">
    <property type="entry name" value="Carboxypeptidase regulatory domain-like"/>
    <property type="match status" value="1"/>
</dbReference>
<dbReference type="InterPro" id="IPR000531">
    <property type="entry name" value="Beta-barrel_TonB"/>
</dbReference>
<sequence length="1016" mass="111627">MQMLKLLQTTSAFCLLALSGYAQGSDTAPVLLARNTAATADPLASKPRTLNNLGVFAITGKVIDDTNQPIPGVSIVLKGTTTGTSSAADGSYKLTIPDGNGTLVYSFVGYKSQEVAVSNRSVIDIRLETDTKALQEVVVVGYGTMKKSDVTGAITSVKTKELLAIPSTNALRSLQGKVAGLDITQNSGQPGSSVSIVLRGNRSLRADNQPLVLVDGIQYGSFVDINPTDIESVEVLKDIASTAIYGTRGANGVIIITTKKGSTGGRSTLSFNAYVSSYQKGKYPRMMNGDEYAQLKREAYRTTNGDVYRADKDIFQVTELDYLQNRQFEDWQRYVFHNGLLQNYEVNLTGGNEKTAFSVSGGYQRDRGLLLDDVFRRVNGKVSVDHKISSRFKVGVNAIYTFKNQDKRDNPLNMANKILPIAKAFDDNGKLNIYPAPGYSAQFNPLADEQPGVFVNNIVDKRLFSSAYLDVNLYEGLLFKSTIGLDIRDYRNGYYRGHNTLANVGRNSTSGVNLNNTFNYTWENTLNYNKTVGNHSLQGLLGTSTLGTNYEEFTTAGNNQASPITGFYDLNSNTASKAIASRLRQTRIASFFGRVNYKFMDRYSLQASLRTDGSSVLAQGHKWGYFPSVSAAWRVVEEPFMQNSNLFSDLKVRASWGKSGNSAIDPYATLGGLSLSAYAFGTTAAYGYWPSVIPNPNLTWETTATYNAGIDFGLLNNRIAGSLDMYLSRTTDLLLPSLLPPATGYTEVMENIGQTQNKGVELTLTTQNIASPALKWSTDWTVSLNREKIVALNNGVTRNEANSWFVGSPTRVFYDYKKIGIWQLGEEEAAKAMGGYKPGDVKVADLNGNGKIDPGDRTTFSRVPKFTFGVNNSFEFQNFDLSVFVYGRMGQFLNYEYNTAYKPSALENASNVDYWTPENPTNAFPRPNSSYSTNNYLFQSTLGYVDGSFLKIRDISLGYNLPKALSSKIGVGKLRVYGTAQNQFVFSNLKDYDPERGGDLSFPLYKQLIFGVNASF</sequence>
<dbReference type="Gene3D" id="2.40.170.20">
    <property type="entry name" value="TonB-dependent receptor, beta-barrel domain"/>
    <property type="match status" value="1"/>
</dbReference>
<evidence type="ECO:0000256" key="7">
    <source>
        <dbReference type="ARBA" id="ARBA00023237"/>
    </source>
</evidence>
<dbReference type="Gene3D" id="2.170.130.10">
    <property type="entry name" value="TonB-dependent receptor, plug domain"/>
    <property type="match status" value="1"/>
</dbReference>
<dbReference type="NCBIfam" id="TIGR04057">
    <property type="entry name" value="SusC_RagA_signa"/>
    <property type="match status" value="1"/>
</dbReference>
<keyword evidence="4 8" id="KW-0812">Transmembrane</keyword>
<dbReference type="InterPro" id="IPR008969">
    <property type="entry name" value="CarboxyPept-like_regulatory"/>
</dbReference>
<keyword evidence="14" id="KW-1185">Reference proteome</keyword>
<proteinExistence type="inferred from homology"/>
<evidence type="ECO:0000259" key="12">
    <source>
        <dbReference type="Pfam" id="PF07715"/>
    </source>
</evidence>
<dbReference type="PROSITE" id="PS52016">
    <property type="entry name" value="TONB_DEPENDENT_REC_3"/>
    <property type="match status" value="1"/>
</dbReference>
<gene>
    <name evidence="13" type="ORF">GCM10023189_12430</name>
</gene>
<keyword evidence="13" id="KW-0675">Receptor</keyword>
<dbReference type="NCBIfam" id="TIGR04056">
    <property type="entry name" value="OMP_RagA_SusC"/>
    <property type="match status" value="1"/>
</dbReference>
<keyword evidence="5 9" id="KW-0798">TonB box</keyword>
<dbReference type="InterPro" id="IPR036942">
    <property type="entry name" value="Beta-barrel_TonB_sf"/>
</dbReference>
<evidence type="ECO:0000256" key="9">
    <source>
        <dbReference type="RuleBase" id="RU003357"/>
    </source>
</evidence>
<comment type="caution">
    <text evidence="13">The sequence shown here is derived from an EMBL/GenBank/DDBJ whole genome shotgun (WGS) entry which is preliminary data.</text>
</comment>
<dbReference type="InterPro" id="IPR023996">
    <property type="entry name" value="TonB-dep_OMP_SusC/RagA"/>
</dbReference>
<keyword evidence="6 8" id="KW-0472">Membrane</keyword>
<evidence type="ECO:0000256" key="2">
    <source>
        <dbReference type="ARBA" id="ARBA00022448"/>
    </source>
</evidence>